<gene>
    <name evidence="4" type="ORF">MOO46_07360</name>
</gene>
<accession>A0ABY4PK18</accession>
<dbReference type="SUPFAM" id="SSF51445">
    <property type="entry name" value="(Trans)glycosidases"/>
    <property type="match status" value="1"/>
</dbReference>
<evidence type="ECO:0000313" key="4">
    <source>
        <dbReference type="EMBL" id="UQS85802.1"/>
    </source>
</evidence>
<dbReference type="SMART" id="SM00641">
    <property type="entry name" value="Glyco_25"/>
    <property type="match status" value="1"/>
</dbReference>
<dbReference type="PANTHER" id="PTHR34135:SF2">
    <property type="entry name" value="LYSOZYME"/>
    <property type="match status" value="1"/>
</dbReference>
<comment type="similarity">
    <text evidence="1">Belongs to the glycosyl hydrolase 25 family.</text>
</comment>
<evidence type="ECO:0000256" key="2">
    <source>
        <dbReference type="ARBA" id="ARBA00022801"/>
    </source>
</evidence>
<evidence type="ECO:0000256" key="1">
    <source>
        <dbReference type="ARBA" id="ARBA00010646"/>
    </source>
</evidence>
<reference evidence="4 5" key="1">
    <citation type="journal article" date="2022" name="Int. J. Syst. Evol. Microbiol.">
        <title>Apilactobacillus apisilvae sp. nov., Nicolia spurrieriana gen. nov. sp. nov., Bombilactobacillus folatiphilus sp. nov. and Bombilactobacillus thymidiniphilus sp. nov., four new lactic acid bacterial isolates from stingless bees Tetragonula carbonaria and Austroplebeia australis.</title>
        <authorList>
            <person name="Oliphant S.A."/>
            <person name="Watson-Haigh N.S."/>
            <person name="Sumby K.M."/>
            <person name="Gardner J."/>
            <person name="Groom S."/>
            <person name="Jiranek V."/>
        </authorList>
    </citation>
    <scope>NUCLEOTIDE SEQUENCE [LARGE SCALE GENOMIC DNA]</scope>
    <source>
        <strain evidence="4 5">SG5_A10</strain>
    </source>
</reference>
<dbReference type="PROSITE" id="PS51904">
    <property type="entry name" value="GLYCOSYL_HYDROL_F25_2"/>
    <property type="match status" value="1"/>
</dbReference>
<keyword evidence="3" id="KW-0326">Glycosidase</keyword>
<dbReference type="Gene3D" id="3.20.20.80">
    <property type="entry name" value="Glycosidases"/>
    <property type="match status" value="1"/>
</dbReference>
<dbReference type="InterPro" id="IPR002053">
    <property type="entry name" value="Glyco_hydro_25"/>
</dbReference>
<keyword evidence="5" id="KW-1185">Reference proteome</keyword>
<dbReference type="InterPro" id="IPR017853">
    <property type="entry name" value="GH"/>
</dbReference>
<proteinExistence type="inferred from homology"/>
<evidence type="ECO:0000256" key="3">
    <source>
        <dbReference type="ARBA" id="ARBA00023295"/>
    </source>
</evidence>
<organism evidence="4 5">
    <name type="scientific">Apilactobacillus apisilvae</name>
    <dbReference type="NCBI Taxonomy" id="2923364"/>
    <lineage>
        <taxon>Bacteria</taxon>
        <taxon>Bacillati</taxon>
        <taxon>Bacillota</taxon>
        <taxon>Bacilli</taxon>
        <taxon>Lactobacillales</taxon>
        <taxon>Lactobacillaceae</taxon>
        <taxon>Apilactobacillus</taxon>
    </lineage>
</organism>
<dbReference type="Pfam" id="PF01183">
    <property type="entry name" value="Glyco_hydro_25"/>
    <property type="match status" value="1"/>
</dbReference>
<evidence type="ECO:0000313" key="5">
    <source>
        <dbReference type="Proteomes" id="UP000831859"/>
    </source>
</evidence>
<dbReference type="RefSeq" id="WP_249511766.1">
    <property type="nucleotide sequence ID" value="NZ_CP093363.1"/>
</dbReference>
<dbReference type="PANTHER" id="PTHR34135">
    <property type="entry name" value="LYSOZYME"/>
    <property type="match status" value="1"/>
</dbReference>
<keyword evidence="4" id="KW-0614">Plasmid</keyword>
<keyword evidence="2" id="KW-0378">Hydrolase</keyword>
<dbReference type="Proteomes" id="UP000831859">
    <property type="component" value="Plasmid p1unnamed"/>
</dbReference>
<dbReference type="InterPro" id="IPR018077">
    <property type="entry name" value="Glyco_hydro_fam25_subgr"/>
</dbReference>
<geneLocation type="plasmid" evidence="4 5">
    <name>p1unnamed</name>
</geneLocation>
<name>A0ABY4PK18_9LACO</name>
<protein>
    <submittedName>
        <fullName evidence="4">Autolysin</fullName>
    </submittedName>
</protein>
<sequence>MSKAFADLARYQGSSPAFFSALKSAYNCRGAIVQLTYGNYPQFVNPLGAYQVYNAYKAFGVVSAYHFYMGNPVAEANYFLKHVKQYGLDKSTLLAVDVEDGSLSGNITAQTNQFLDVLYNAGYHNLAVYSMKYWFDTKINIKNLHHNPKIWVASLGVEPKMKYDAWQYTWTGHADGSDVDLSIDKTGHFTSTEKAKQPTYWHKGSFFEAKSMLGLYSDIRLKGKRNPRFAPKSRFYAEVVKDGKVTRLKTHLGYVSANTAFSHRIK</sequence>
<dbReference type="EMBL" id="CP093363">
    <property type="protein sequence ID" value="UQS85802.1"/>
    <property type="molecule type" value="Genomic_DNA"/>
</dbReference>